<dbReference type="EMBL" id="UINC01008303">
    <property type="protein sequence ID" value="SVA37405.1"/>
    <property type="molecule type" value="Genomic_DNA"/>
</dbReference>
<proteinExistence type="inferred from homology"/>
<evidence type="ECO:0000313" key="7">
    <source>
        <dbReference type="EMBL" id="SVA37405.1"/>
    </source>
</evidence>
<evidence type="ECO:0000256" key="1">
    <source>
        <dbReference type="ARBA" id="ARBA00004496"/>
    </source>
</evidence>
<dbReference type="GO" id="GO:0008360">
    <property type="term" value="P:regulation of cell shape"/>
    <property type="evidence" value="ECO:0007669"/>
    <property type="project" value="UniProtKB-KW"/>
</dbReference>
<evidence type="ECO:0000256" key="5">
    <source>
        <dbReference type="ARBA" id="ARBA00022960"/>
    </source>
</evidence>
<dbReference type="NCBIfam" id="TIGR00904">
    <property type="entry name" value="mreB"/>
    <property type="match status" value="1"/>
</dbReference>
<dbReference type="Gene3D" id="3.30.420.40">
    <property type="match status" value="2"/>
</dbReference>
<organism evidence="7">
    <name type="scientific">marine metagenome</name>
    <dbReference type="NCBI Taxonomy" id="408172"/>
    <lineage>
        <taxon>unclassified sequences</taxon>
        <taxon>metagenomes</taxon>
        <taxon>ecological metagenomes</taxon>
    </lineage>
</organism>
<gene>
    <name evidence="7" type="ORF">METZ01_LOCUS90259</name>
</gene>
<dbReference type="PRINTS" id="PR01652">
    <property type="entry name" value="SHAPEPROTEIN"/>
</dbReference>
<dbReference type="PANTHER" id="PTHR42749:SF1">
    <property type="entry name" value="CELL SHAPE-DETERMINING PROTEIN MREB"/>
    <property type="match status" value="1"/>
</dbReference>
<keyword evidence="2" id="KW-0963">Cytoplasm</keyword>
<dbReference type="InterPro" id="IPR004753">
    <property type="entry name" value="MreB"/>
</dbReference>
<dbReference type="NCBIfam" id="NF010539">
    <property type="entry name" value="PRK13927.1"/>
    <property type="match status" value="1"/>
</dbReference>
<sequence>MDLGTANTLIYIKEEGIVLNEPSIVAISSNGEKIEAVGLEAKQMFGRTHAGLQTIRPMKDGVIADFNVTQRMITYFIKKILKNNWFIKPRIIIGVPTCITQVEKKAVIEAALMSGVREVHLIEEPMAAAIGANIPVHKAEGNMIIDIGGGTSDVAVISLSAIAYGESVRVAGDAIDESIVRYLRLQHNLNVGIFEGERVKTEIGSAYPSLDKLSTEVKGLSVQTGVPTSITISDEEIREAIQEPILTIISIIMKALEKTPPELSADIHSNGIYLTGGGALIRGLDKLVEERTSLKVYKPAEPLLGIVKGAGAVLDSYEKMKTVCIR</sequence>
<accession>A0A381VAL2</accession>
<keyword evidence="5" id="KW-0133">Cell shape</keyword>
<keyword evidence="4" id="KW-0067">ATP-binding</keyword>
<dbReference type="GO" id="GO:0005737">
    <property type="term" value="C:cytoplasm"/>
    <property type="evidence" value="ECO:0007669"/>
    <property type="project" value="UniProtKB-SubCell"/>
</dbReference>
<keyword evidence="3" id="KW-0547">Nucleotide-binding</keyword>
<dbReference type="GO" id="GO:0000902">
    <property type="term" value="P:cell morphogenesis"/>
    <property type="evidence" value="ECO:0007669"/>
    <property type="project" value="InterPro"/>
</dbReference>
<dbReference type="SUPFAM" id="SSF53067">
    <property type="entry name" value="Actin-like ATPase domain"/>
    <property type="match status" value="2"/>
</dbReference>
<protein>
    <recommendedName>
        <fullName evidence="8">Cell shape-determining protein MreB</fullName>
    </recommendedName>
</protein>
<dbReference type="PANTHER" id="PTHR42749">
    <property type="entry name" value="CELL SHAPE-DETERMINING PROTEIN MREB"/>
    <property type="match status" value="1"/>
</dbReference>
<evidence type="ECO:0000256" key="3">
    <source>
        <dbReference type="ARBA" id="ARBA00022741"/>
    </source>
</evidence>
<dbReference type="InterPro" id="IPR043129">
    <property type="entry name" value="ATPase_NBD"/>
</dbReference>
<comment type="subcellular location">
    <subcellularLocation>
        <location evidence="1">Cytoplasm</location>
    </subcellularLocation>
</comment>
<evidence type="ECO:0008006" key="8">
    <source>
        <dbReference type="Google" id="ProtNLM"/>
    </source>
</evidence>
<dbReference type="GO" id="GO:0005524">
    <property type="term" value="F:ATP binding"/>
    <property type="evidence" value="ECO:0007669"/>
    <property type="project" value="UniProtKB-KW"/>
</dbReference>
<evidence type="ECO:0000256" key="4">
    <source>
        <dbReference type="ARBA" id="ARBA00022840"/>
    </source>
</evidence>
<dbReference type="HAMAP" id="MF_02207">
    <property type="entry name" value="MreB"/>
    <property type="match status" value="1"/>
</dbReference>
<dbReference type="InterPro" id="IPR056546">
    <property type="entry name" value="MreB_MamK-like"/>
</dbReference>
<dbReference type="AlphaFoldDB" id="A0A381VAL2"/>
<name>A0A381VAL2_9ZZZZ</name>
<reference evidence="7" key="1">
    <citation type="submission" date="2018-05" db="EMBL/GenBank/DDBJ databases">
        <authorList>
            <person name="Lanie J.A."/>
            <person name="Ng W.-L."/>
            <person name="Kazmierczak K.M."/>
            <person name="Andrzejewski T.M."/>
            <person name="Davidsen T.M."/>
            <person name="Wayne K.J."/>
            <person name="Tettelin H."/>
            <person name="Glass J.I."/>
            <person name="Rusch D."/>
            <person name="Podicherti R."/>
            <person name="Tsui H.-C.T."/>
            <person name="Winkler M.E."/>
        </authorList>
    </citation>
    <scope>NUCLEOTIDE SEQUENCE</scope>
</reference>
<evidence type="ECO:0000256" key="2">
    <source>
        <dbReference type="ARBA" id="ARBA00022490"/>
    </source>
</evidence>
<dbReference type="Pfam" id="PF06723">
    <property type="entry name" value="MreB_Mbl"/>
    <property type="match status" value="1"/>
</dbReference>
<evidence type="ECO:0000256" key="6">
    <source>
        <dbReference type="ARBA" id="ARBA00023458"/>
    </source>
</evidence>
<comment type="similarity">
    <text evidence="6">Belongs to the FtsA/MreB family.</text>
</comment>
<dbReference type="CDD" id="cd10225">
    <property type="entry name" value="ASKHA_NBD_MreB-like"/>
    <property type="match status" value="1"/>
</dbReference>